<dbReference type="Pfam" id="PF00664">
    <property type="entry name" value="ABC_membrane"/>
    <property type="match status" value="1"/>
</dbReference>
<dbReference type="AlphaFoldDB" id="A0A1N6J8K1"/>
<feature type="transmembrane region" description="Helical" evidence="8">
    <location>
        <begin position="248"/>
        <end position="272"/>
    </location>
</feature>
<dbReference type="Gene3D" id="1.20.1560.10">
    <property type="entry name" value="ABC transporter type 1, transmembrane domain"/>
    <property type="match status" value="1"/>
</dbReference>
<keyword evidence="12" id="KW-1185">Reference proteome</keyword>
<evidence type="ECO:0000259" key="10">
    <source>
        <dbReference type="PROSITE" id="PS50929"/>
    </source>
</evidence>
<keyword evidence="6 8" id="KW-1133">Transmembrane helix</keyword>
<dbReference type="InterPro" id="IPR017871">
    <property type="entry name" value="ABC_transporter-like_CS"/>
</dbReference>
<feature type="transmembrane region" description="Helical" evidence="8">
    <location>
        <begin position="278"/>
        <end position="298"/>
    </location>
</feature>
<feature type="transmembrane region" description="Helical" evidence="8">
    <location>
        <begin position="170"/>
        <end position="188"/>
    </location>
</feature>
<keyword evidence="7 8" id="KW-0472">Membrane</keyword>
<dbReference type="InterPro" id="IPR027417">
    <property type="entry name" value="P-loop_NTPase"/>
</dbReference>
<dbReference type="RefSeq" id="WP_074240945.1">
    <property type="nucleotide sequence ID" value="NZ_FSRA01000002.1"/>
</dbReference>
<accession>A0A1N6J8K1</accession>
<dbReference type="InterPro" id="IPR003593">
    <property type="entry name" value="AAA+_ATPase"/>
</dbReference>
<dbReference type="InterPro" id="IPR039421">
    <property type="entry name" value="Type_1_exporter"/>
</dbReference>
<dbReference type="SMART" id="SM00382">
    <property type="entry name" value="AAA"/>
    <property type="match status" value="1"/>
</dbReference>
<keyword evidence="2" id="KW-0813">Transport</keyword>
<dbReference type="Proteomes" id="UP000185003">
    <property type="component" value="Unassembled WGS sequence"/>
</dbReference>
<feature type="domain" description="ABC transporter" evidence="9">
    <location>
        <begin position="346"/>
        <end position="580"/>
    </location>
</feature>
<gene>
    <name evidence="11" type="ORF">SAMN04488055_3743</name>
</gene>
<dbReference type="InterPro" id="IPR003439">
    <property type="entry name" value="ABC_transporter-like_ATP-bd"/>
</dbReference>
<dbReference type="GO" id="GO:0016887">
    <property type="term" value="F:ATP hydrolysis activity"/>
    <property type="evidence" value="ECO:0007669"/>
    <property type="project" value="InterPro"/>
</dbReference>
<evidence type="ECO:0000259" key="9">
    <source>
        <dbReference type="PROSITE" id="PS50893"/>
    </source>
</evidence>
<feature type="transmembrane region" description="Helical" evidence="8">
    <location>
        <begin position="145"/>
        <end position="164"/>
    </location>
</feature>
<dbReference type="Gene3D" id="3.40.50.300">
    <property type="entry name" value="P-loop containing nucleotide triphosphate hydrolases"/>
    <property type="match status" value="1"/>
</dbReference>
<dbReference type="PROSITE" id="PS00211">
    <property type="entry name" value="ABC_TRANSPORTER_1"/>
    <property type="match status" value="1"/>
</dbReference>
<dbReference type="GO" id="GO:0005524">
    <property type="term" value="F:ATP binding"/>
    <property type="evidence" value="ECO:0007669"/>
    <property type="project" value="UniProtKB-KW"/>
</dbReference>
<dbReference type="SUPFAM" id="SSF90123">
    <property type="entry name" value="ABC transporter transmembrane region"/>
    <property type="match status" value="1"/>
</dbReference>
<dbReference type="CDD" id="cd18544">
    <property type="entry name" value="ABC_6TM_TmrA_like"/>
    <property type="match status" value="1"/>
</dbReference>
<evidence type="ECO:0000256" key="2">
    <source>
        <dbReference type="ARBA" id="ARBA00022448"/>
    </source>
</evidence>
<dbReference type="PANTHER" id="PTHR43394:SF1">
    <property type="entry name" value="ATP-BINDING CASSETTE SUB-FAMILY B MEMBER 10, MITOCHONDRIAL"/>
    <property type="match status" value="1"/>
</dbReference>
<dbReference type="Pfam" id="PF00005">
    <property type="entry name" value="ABC_tran"/>
    <property type="match status" value="1"/>
</dbReference>
<dbReference type="PROSITE" id="PS50929">
    <property type="entry name" value="ABC_TM1F"/>
    <property type="match status" value="1"/>
</dbReference>
<dbReference type="SUPFAM" id="SSF52540">
    <property type="entry name" value="P-loop containing nucleoside triphosphate hydrolases"/>
    <property type="match status" value="1"/>
</dbReference>
<sequence>MDNVKAKKQVFDFSLLKRVFSFAAPYKRYFYLSMFLTVMLALLSPVRPYLIQLTVDKYITNQWAQMLVIITIVQIVMLLLETAVRFFFSFLTNWLGQSVIKDLRVAVYRKVTRLNLAYFDKTPIGTLTTRTINDIEAINDIFSEGIISIVADLLMILAILGVMVYEDWRLTLISLSPFPVLILATWWFKESVNKSFHRVRNAVAALNAFVQEHITGMVVVQAFSAENREFGKFRTINKDHRKANIDAIFAYSVFFPVVEIILAISLGLMVWWGANKVLNYEVTQGVMIAFIMYLNMLFRPLRILADKFNTLQMGMVASERVFKVLDSDEHIADHGTHTAAGMRGEISFDHVWFGYKEDRFVLKDITFHATQGQTIALVGHTGSGKTTIISILNRLYEIQKGRIMIDNIPLQDYKLAELRSRVGVVLQDVFLFSGSVIDNITLRNPAISREQVEHAAKLIGVHDFILRLPGGYDYQVMERGSTLSLGQRQLISFIRALLYNPAILILDEATSSVDTESEMLIQHAIDKLIAGRTAIVIAHRLSTISKADQIIVLDKGEIKEIGNHEALMKQEGYYYKLYTMQFQKAGAVING</sequence>
<evidence type="ECO:0000313" key="11">
    <source>
        <dbReference type="EMBL" id="SIO40607.1"/>
    </source>
</evidence>
<protein>
    <submittedName>
        <fullName evidence="11">ATP-binding cassette, subfamily B</fullName>
    </submittedName>
</protein>
<keyword evidence="3 8" id="KW-0812">Transmembrane</keyword>
<dbReference type="InterPro" id="IPR036640">
    <property type="entry name" value="ABC1_TM_sf"/>
</dbReference>
<feature type="domain" description="ABC transmembrane type-1" evidence="10">
    <location>
        <begin position="32"/>
        <end position="313"/>
    </location>
</feature>
<evidence type="ECO:0000256" key="8">
    <source>
        <dbReference type="SAM" id="Phobius"/>
    </source>
</evidence>
<dbReference type="PANTHER" id="PTHR43394">
    <property type="entry name" value="ATP-DEPENDENT PERMEASE MDL1, MITOCHONDRIAL"/>
    <property type="match status" value="1"/>
</dbReference>
<dbReference type="CDD" id="cd03254">
    <property type="entry name" value="ABCC_Glucan_exporter_like"/>
    <property type="match status" value="1"/>
</dbReference>
<feature type="transmembrane region" description="Helical" evidence="8">
    <location>
        <begin position="29"/>
        <end position="51"/>
    </location>
</feature>
<evidence type="ECO:0000256" key="6">
    <source>
        <dbReference type="ARBA" id="ARBA00022989"/>
    </source>
</evidence>
<keyword evidence="4" id="KW-0547">Nucleotide-binding</keyword>
<name>A0A1N6J8K1_9BACT</name>
<dbReference type="FunFam" id="3.40.50.300:FF:000287">
    <property type="entry name" value="Multidrug ABC transporter ATP-binding protein"/>
    <property type="match status" value="1"/>
</dbReference>
<organism evidence="11 12">
    <name type="scientific">Chitinophaga niabensis</name>
    <dbReference type="NCBI Taxonomy" id="536979"/>
    <lineage>
        <taxon>Bacteria</taxon>
        <taxon>Pseudomonadati</taxon>
        <taxon>Bacteroidota</taxon>
        <taxon>Chitinophagia</taxon>
        <taxon>Chitinophagales</taxon>
        <taxon>Chitinophagaceae</taxon>
        <taxon>Chitinophaga</taxon>
    </lineage>
</organism>
<dbReference type="GO" id="GO:0005886">
    <property type="term" value="C:plasma membrane"/>
    <property type="evidence" value="ECO:0007669"/>
    <property type="project" value="UniProtKB-SubCell"/>
</dbReference>
<evidence type="ECO:0000256" key="5">
    <source>
        <dbReference type="ARBA" id="ARBA00022840"/>
    </source>
</evidence>
<dbReference type="STRING" id="536979.SAMN04488055_3743"/>
<keyword evidence="5 11" id="KW-0067">ATP-binding</keyword>
<dbReference type="OrthoDB" id="9760358at2"/>
<evidence type="ECO:0000256" key="1">
    <source>
        <dbReference type="ARBA" id="ARBA00004651"/>
    </source>
</evidence>
<evidence type="ECO:0000256" key="3">
    <source>
        <dbReference type="ARBA" id="ARBA00022692"/>
    </source>
</evidence>
<dbReference type="GO" id="GO:0015421">
    <property type="term" value="F:ABC-type oligopeptide transporter activity"/>
    <property type="evidence" value="ECO:0007669"/>
    <property type="project" value="TreeGrafter"/>
</dbReference>
<evidence type="ECO:0000313" key="12">
    <source>
        <dbReference type="Proteomes" id="UP000185003"/>
    </source>
</evidence>
<proteinExistence type="predicted"/>
<evidence type="ECO:0000256" key="7">
    <source>
        <dbReference type="ARBA" id="ARBA00023136"/>
    </source>
</evidence>
<dbReference type="EMBL" id="FSRA01000002">
    <property type="protein sequence ID" value="SIO40607.1"/>
    <property type="molecule type" value="Genomic_DNA"/>
</dbReference>
<evidence type="ECO:0000256" key="4">
    <source>
        <dbReference type="ARBA" id="ARBA00022741"/>
    </source>
</evidence>
<feature type="transmembrane region" description="Helical" evidence="8">
    <location>
        <begin position="63"/>
        <end position="88"/>
    </location>
</feature>
<reference evidence="11 12" key="1">
    <citation type="submission" date="2016-11" db="EMBL/GenBank/DDBJ databases">
        <authorList>
            <person name="Jaros S."/>
            <person name="Januszkiewicz K."/>
            <person name="Wedrychowicz H."/>
        </authorList>
    </citation>
    <scope>NUCLEOTIDE SEQUENCE [LARGE SCALE GENOMIC DNA]</scope>
    <source>
        <strain evidence="11 12">DSM 24787</strain>
    </source>
</reference>
<comment type="subcellular location">
    <subcellularLocation>
        <location evidence="1">Cell membrane</location>
        <topology evidence="1">Multi-pass membrane protein</topology>
    </subcellularLocation>
</comment>
<dbReference type="InterPro" id="IPR011527">
    <property type="entry name" value="ABC1_TM_dom"/>
</dbReference>
<dbReference type="PROSITE" id="PS50893">
    <property type="entry name" value="ABC_TRANSPORTER_2"/>
    <property type="match status" value="1"/>
</dbReference>